<evidence type="ECO:0000313" key="1">
    <source>
        <dbReference type="EMBL" id="OLG86928.1"/>
    </source>
</evidence>
<reference evidence="2" key="3">
    <citation type="submission" date="2020-01" db="EMBL/GenBank/DDBJ databases">
        <title>Complete genome investigation of Xanthomonas oryzae strains.</title>
        <authorList>
            <person name="Kaur A."/>
            <person name="Bansal K."/>
            <person name="Patil P.B."/>
        </authorList>
    </citation>
    <scope>NUCLEOTIDE SEQUENCE</scope>
    <source>
        <strain evidence="2">IXO792</strain>
    </source>
</reference>
<dbReference type="AlphaFoldDB" id="A0A854CI19"/>
<name>A0A854CI19_XANOO</name>
<gene>
    <name evidence="1" type="ORF">BXO512_18520</name>
    <name evidence="2" type="ORF">IXO792_14630</name>
</gene>
<dbReference type="SUPFAM" id="SSF53474">
    <property type="entry name" value="alpha/beta-Hydrolases"/>
    <property type="match status" value="1"/>
</dbReference>
<dbReference type="Gene3D" id="3.40.50.1820">
    <property type="entry name" value="alpha/beta hydrolase"/>
    <property type="match status" value="1"/>
</dbReference>
<dbReference type="EMBL" id="CP047493">
    <property type="protein sequence ID" value="UXW02037.1"/>
    <property type="molecule type" value="Genomic_DNA"/>
</dbReference>
<dbReference type="EMBL" id="JXEA01000301">
    <property type="protein sequence ID" value="OLG86928.1"/>
    <property type="molecule type" value="Genomic_DNA"/>
</dbReference>
<organism evidence="1">
    <name type="scientific">Xanthomonas oryzae pv. oryzae</name>
    <dbReference type="NCBI Taxonomy" id="64187"/>
    <lineage>
        <taxon>Bacteria</taxon>
        <taxon>Pseudomonadati</taxon>
        <taxon>Pseudomonadota</taxon>
        <taxon>Gammaproteobacteria</taxon>
        <taxon>Lysobacterales</taxon>
        <taxon>Lysobacteraceae</taxon>
        <taxon>Xanthomonas</taxon>
    </lineage>
</organism>
<proteinExistence type="predicted"/>
<dbReference type="Proteomes" id="UP000187097">
    <property type="component" value="Chromosome"/>
</dbReference>
<accession>A0A854CI19</accession>
<sequence>MGVAARHYQPFAHALAPLDVAVYLHEWRGSGSSKLRPSREHDWGYRTLLADDLPASHALPDLHDP</sequence>
<protein>
    <submittedName>
        <fullName evidence="1">Uncharacterized protein</fullName>
    </submittedName>
</protein>
<evidence type="ECO:0000313" key="2">
    <source>
        <dbReference type="EMBL" id="UXW02037.1"/>
    </source>
</evidence>
<dbReference type="InterPro" id="IPR029058">
    <property type="entry name" value="AB_hydrolase_fold"/>
</dbReference>
<reference evidence="2" key="2">
    <citation type="submission" date="2015-01" db="EMBL/GenBank/DDBJ databases">
        <authorList>
            <person name="Midha S."/>
            <person name="Anil M.G."/>
            <person name="Mishra D."/>
            <person name="Brahma K."/>
            <person name="Laha G.S."/>
            <person name="Sundaram R.M."/>
            <person name="Sonti R.V."/>
            <person name="Patil P.B."/>
        </authorList>
    </citation>
    <scope>NUCLEOTIDE SEQUENCE</scope>
    <source>
        <strain evidence="2">IXO792</strain>
    </source>
</reference>
<reference evidence="1" key="1">
    <citation type="submission" date="2015-01" db="EMBL/GenBank/DDBJ databases">
        <title>Population genomics of rice bacterial leaf blight strains from India.</title>
        <authorList>
            <person name="Midha S."/>
            <person name="Anil M.G."/>
            <person name="Mishra D."/>
            <person name="Brahma K."/>
            <person name="Laha G.S."/>
            <person name="Sundaram R.M."/>
            <person name="Sonti R.V."/>
            <person name="Patil P.B."/>
        </authorList>
    </citation>
    <scope>NUCLEOTIDE SEQUENCE</scope>
    <source>
        <strain evidence="1">BXO512</strain>
    </source>
</reference>